<reference evidence="1" key="1">
    <citation type="journal article" date="2020" name="Fungal Divers.">
        <title>Resolving the Mortierellaceae phylogeny through synthesis of multi-gene phylogenetics and phylogenomics.</title>
        <authorList>
            <person name="Vandepol N."/>
            <person name="Liber J."/>
            <person name="Desiro A."/>
            <person name="Na H."/>
            <person name="Kennedy M."/>
            <person name="Barry K."/>
            <person name="Grigoriev I.V."/>
            <person name="Miller A.N."/>
            <person name="O'Donnell K."/>
            <person name="Stajich J.E."/>
            <person name="Bonito G."/>
        </authorList>
    </citation>
    <scope>NUCLEOTIDE SEQUENCE</scope>
    <source>
        <strain evidence="1">NRRL 2769</strain>
    </source>
</reference>
<keyword evidence="2" id="KW-1185">Reference proteome</keyword>
<protein>
    <submittedName>
        <fullName evidence="1">Uncharacterized protein</fullName>
    </submittedName>
</protein>
<evidence type="ECO:0000313" key="2">
    <source>
        <dbReference type="Proteomes" id="UP000703661"/>
    </source>
</evidence>
<gene>
    <name evidence="1" type="ORF">BGZ80_005424</name>
</gene>
<dbReference type="AlphaFoldDB" id="A0A9P6MK55"/>
<sequence length="163" mass="18049">MAEVNYGWLHAYSIDSDSHKLCNPKRKATETLLALDFKRVMTAADVSAVQHINDVLRCLCEAEDIEPVSHCGTLCVAMRAAVSSIIPKCRFASTSEQNICGHCVLLTMPFNAGLVWPVRVDHGVSDARIMLTRGVVACVVNDLYDWKSDCVRGEPFNSMRFNS</sequence>
<organism evidence="1 2">
    <name type="scientific">Entomortierella chlamydospora</name>
    <dbReference type="NCBI Taxonomy" id="101097"/>
    <lineage>
        <taxon>Eukaryota</taxon>
        <taxon>Fungi</taxon>
        <taxon>Fungi incertae sedis</taxon>
        <taxon>Mucoromycota</taxon>
        <taxon>Mortierellomycotina</taxon>
        <taxon>Mortierellomycetes</taxon>
        <taxon>Mortierellales</taxon>
        <taxon>Mortierellaceae</taxon>
        <taxon>Entomortierella</taxon>
    </lineage>
</organism>
<comment type="caution">
    <text evidence="1">The sequence shown here is derived from an EMBL/GenBank/DDBJ whole genome shotgun (WGS) entry which is preliminary data.</text>
</comment>
<name>A0A9P6MK55_9FUNG</name>
<evidence type="ECO:0000313" key="1">
    <source>
        <dbReference type="EMBL" id="KAG0005561.1"/>
    </source>
</evidence>
<dbReference type="EMBL" id="JAAAID010002676">
    <property type="protein sequence ID" value="KAG0005561.1"/>
    <property type="molecule type" value="Genomic_DNA"/>
</dbReference>
<dbReference type="Proteomes" id="UP000703661">
    <property type="component" value="Unassembled WGS sequence"/>
</dbReference>
<feature type="non-terminal residue" evidence="1">
    <location>
        <position position="163"/>
    </location>
</feature>
<accession>A0A9P6MK55</accession>
<proteinExistence type="predicted"/>